<dbReference type="PANTHER" id="PTHR42939:SF1">
    <property type="entry name" value="ABC TRANSPORTER ATP-BINDING PROTEIN ALBC-RELATED"/>
    <property type="match status" value="1"/>
</dbReference>
<dbReference type="EMBL" id="BMJD01000030">
    <property type="protein sequence ID" value="GGB51969.1"/>
    <property type="molecule type" value="Genomic_DNA"/>
</dbReference>
<dbReference type="SUPFAM" id="SSF52540">
    <property type="entry name" value="P-loop containing nucleoside triphosphate hydrolases"/>
    <property type="match status" value="1"/>
</dbReference>
<keyword evidence="3" id="KW-0067">ATP-binding</keyword>
<evidence type="ECO:0000313" key="6">
    <source>
        <dbReference type="Proteomes" id="UP000621492"/>
    </source>
</evidence>
<name>A0A9W5TZN3_9BACI</name>
<dbReference type="Proteomes" id="UP000621492">
    <property type="component" value="Unassembled WGS sequence"/>
</dbReference>
<dbReference type="GO" id="GO:0005524">
    <property type="term" value="F:ATP binding"/>
    <property type="evidence" value="ECO:0007669"/>
    <property type="project" value="UniProtKB-KW"/>
</dbReference>
<evidence type="ECO:0000259" key="4">
    <source>
        <dbReference type="PROSITE" id="PS50893"/>
    </source>
</evidence>
<dbReference type="PANTHER" id="PTHR42939">
    <property type="entry name" value="ABC TRANSPORTER ATP-BINDING PROTEIN ALBC-RELATED"/>
    <property type="match status" value="1"/>
</dbReference>
<reference evidence="5" key="2">
    <citation type="submission" date="2020-09" db="EMBL/GenBank/DDBJ databases">
        <authorList>
            <person name="Sun Q."/>
            <person name="Zhou Y."/>
        </authorList>
    </citation>
    <scope>NUCLEOTIDE SEQUENCE</scope>
    <source>
        <strain evidence="5">CGMCC 1.15454</strain>
    </source>
</reference>
<accession>A0A9W5TZN3</accession>
<dbReference type="InterPro" id="IPR017871">
    <property type="entry name" value="ABC_transporter-like_CS"/>
</dbReference>
<keyword evidence="2" id="KW-0547">Nucleotide-binding</keyword>
<dbReference type="SMART" id="SM00382">
    <property type="entry name" value="AAA"/>
    <property type="match status" value="1"/>
</dbReference>
<evidence type="ECO:0000256" key="3">
    <source>
        <dbReference type="ARBA" id="ARBA00022840"/>
    </source>
</evidence>
<reference evidence="5" key="1">
    <citation type="journal article" date="2014" name="Int. J. Syst. Evol. Microbiol.">
        <title>Complete genome sequence of Corynebacterium casei LMG S-19264T (=DSM 44701T), isolated from a smear-ripened cheese.</title>
        <authorList>
            <consortium name="US DOE Joint Genome Institute (JGI-PGF)"/>
            <person name="Walter F."/>
            <person name="Albersmeier A."/>
            <person name="Kalinowski J."/>
            <person name="Ruckert C."/>
        </authorList>
    </citation>
    <scope>NUCLEOTIDE SEQUENCE</scope>
    <source>
        <strain evidence="5">CGMCC 1.15454</strain>
    </source>
</reference>
<organism evidence="5 6">
    <name type="scientific">Lentibacillus populi</name>
    <dbReference type="NCBI Taxonomy" id="1827502"/>
    <lineage>
        <taxon>Bacteria</taxon>
        <taxon>Bacillati</taxon>
        <taxon>Bacillota</taxon>
        <taxon>Bacilli</taxon>
        <taxon>Bacillales</taxon>
        <taxon>Bacillaceae</taxon>
        <taxon>Lentibacillus</taxon>
    </lineage>
</organism>
<dbReference type="Pfam" id="PF00005">
    <property type="entry name" value="ABC_tran"/>
    <property type="match status" value="1"/>
</dbReference>
<dbReference type="CDD" id="cd03230">
    <property type="entry name" value="ABC_DR_subfamily_A"/>
    <property type="match status" value="1"/>
</dbReference>
<dbReference type="InterPro" id="IPR003593">
    <property type="entry name" value="AAA+_ATPase"/>
</dbReference>
<dbReference type="InterPro" id="IPR027417">
    <property type="entry name" value="P-loop_NTPase"/>
</dbReference>
<dbReference type="InterPro" id="IPR003439">
    <property type="entry name" value="ABC_transporter-like_ATP-bd"/>
</dbReference>
<feature type="domain" description="ABC transporter" evidence="4">
    <location>
        <begin position="2"/>
        <end position="227"/>
    </location>
</feature>
<proteinExistence type="predicted"/>
<sequence length="227" mass="25993">MIKVEGATQIYRLQTIFDEANFVIERGERIAVVGRNGAGKTTLLHALAGFTRLKKGTITIDGKRVYHPGAWNNKLSYLPEKFQLYAQLSVEENVQYFADTLRLPKEVVKQSLTHTNMWDHRTKRMTQLSKGMLQRVGLSIALIGEPEWIILDEPTSGLDPFGRKEFLRLLEQIDSERQTLLFTTHHFDEVKQLATHVLYLRDRTVSKMNSVDFLHQFEGSMSICGNG</sequence>
<dbReference type="PROSITE" id="PS00211">
    <property type="entry name" value="ABC_TRANSPORTER_1"/>
    <property type="match status" value="1"/>
</dbReference>
<dbReference type="RefSeq" id="WP_088052256.1">
    <property type="nucleotide sequence ID" value="NZ_BMJD01000030.1"/>
</dbReference>
<dbReference type="PROSITE" id="PS50893">
    <property type="entry name" value="ABC_TRANSPORTER_2"/>
    <property type="match status" value="1"/>
</dbReference>
<evidence type="ECO:0000313" key="5">
    <source>
        <dbReference type="EMBL" id="GGB51969.1"/>
    </source>
</evidence>
<keyword evidence="6" id="KW-1185">Reference proteome</keyword>
<comment type="caution">
    <text evidence="5">The sequence shown here is derived from an EMBL/GenBank/DDBJ whole genome shotgun (WGS) entry which is preliminary data.</text>
</comment>
<protein>
    <recommendedName>
        <fullName evidence="4">ABC transporter domain-containing protein</fullName>
    </recommendedName>
</protein>
<gene>
    <name evidence="5" type="ORF">GCM10011409_31960</name>
</gene>
<dbReference type="InterPro" id="IPR051782">
    <property type="entry name" value="ABC_Transporter_VariousFunc"/>
</dbReference>
<dbReference type="AlphaFoldDB" id="A0A9W5TZN3"/>
<dbReference type="GO" id="GO:0016887">
    <property type="term" value="F:ATP hydrolysis activity"/>
    <property type="evidence" value="ECO:0007669"/>
    <property type="project" value="InterPro"/>
</dbReference>
<dbReference type="Gene3D" id="3.40.50.300">
    <property type="entry name" value="P-loop containing nucleotide triphosphate hydrolases"/>
    <property type="match status" value="1"/>
</dbReference>
<keyword evidence="1" id="KW-0813">Transport</keyword>
<evidence type="ECO:0000256" key="1">
    <source>
        <dbReference type="ARBA" id="ARBA00022448"/>
    </source>
</evidence>
<evidence type="ECO:0000256" key="2">
    <source>
        <dbReference type="ARBA" id="ARBA00022741"/>
    </source>
</evidence>